<dbReference type="STRING" id="151549.A0A4C1WBX9"/>
<dbReference type="PANTHER" id="PTHR11475">
    <property type="entry name" value="OXIDASE/PEROXIDASE"/>
    <property type="match status" value="1"/>
</dbReference>
<dbReference type="SUPFAM" id="SSF48113">
    <property type="entry name" value="Heme-dependent peroxidases"/>
    <property type="match status" value="1"/>
</dbReference>
<feature type="region of interest" description="Disordered" evidence="2">
    <location>
        <begin position="572"/>
        <end position="591"/>
    </location>
</feature>
<dbReference type="InterPro" id="IPR019791">
    <property type="entry name" value="Haem_peroxidase_animal"/>
</dbReference>
<comment type="caution">
    <text evidence="3">The sequence shown here is derived from an EMBL/GenBank/DDBJ whole genome shotgun (WGS) entry which is preliminary data.</text>
</comment>
<dbReference type="PRINTS" id="PR00457">
    <property type="entry name" value="ANPEROXIDASE"/>
</dbReference>
<dbReference type="AlphaFoldDB" id="A0A4C1WBX9"/>
<dbReference type="Proteomes" id="UP000299102">
    <property type="component" value="Unassembled WGS sequence"/>
</dbReference>
<dbReference type="InterPro" id="IPR037120">
    <property type="entry name" value="Haem_peroxidase_sf_animal"/>
</dbReference>
<proteinExistence type="predicted"/>
<organism evidence="3 4">
    <name type="scientific">Eumeta variegata</name>
    <name type="common">Bagworm moth</name>
    <name type="synonym">Eumeta japonica</name>
    <dbReference type="NCBI Taxonomy" id="151549"/>
    <lineage>
        <taxon>Eukaryota</taxon>
        <taxon>Metazoa</taxon>
        <taxon>Ecdysozoa</taxon>
        <taxon>Arthropoda</taxon>
        <taxon>Hexapoda</taxon>
        <taxon>Insecta</taxon>
        <taxon>Pterygota</taxon>
        <taxon>Neoptera</taxon>
        <taxon>Endopterygota</taxon>
        <taxon>Lepidoptera</taxon>
        <taxon>Glossata</taxon>
        <taxon>Ditrysia</taxon>
        <taxon>Tineoidea</taxon>
        <taxon>Psychidae</taxon>
        <taxon>Oiketicinae</taxon>
        <taxon>Eumeta</taxon>
    </lineage>
</organism>
<dbReference type="PROSITE" id="PS50292">
    <property type="entry name" value="PEROXIDASE_3"/>
    <property type="match status" value="1"/>
</dbReference>
<evidence type="ECO:0000313" key="3">
    <source>
        <dbReference type="EMBL" id="GBP47645.1"/>
    </source>
</evidence>
<keyword evidence="4" id="KW-1185">Reference proteome</keyword>
<keyword evidence="1 3" id="KW-0560">Oxidoreductase</keyword>
<accession>A0A4C1WBX9</accession>
<feature type="compositionally biased region" description="Basic and acidic residues" evidence="2">
    <location>
        <begin position="572"/>
        <end position="582"/>
    </location>
</feature>
<dbReference type="GO" id="GO:0006979">
    <property type="term" value="P:response to oxidative stress"/>
    <property type="evidence" value="ECO:0007669"/>
    <property type="project" value="InterPro"/>
</dbReference>
<dbReference type="PANTHER" id="PTHR11475:SF86">
    <property type="entry name" value="PEROXIDASE"/>
    <property type="match status" value="1"/>
</dbReference>
<sequence>MQAPASCSTSEYRSTDGSCNNLKHPTWGMASRPYAELAGFHYADGKHELARALSGNKLPSARKISSELFLSKDRIDDDYNLMAAQYGQIIALDMGLTYAPRTGADSFSCCVNGKLTEEVKQKDKCAPIAVPSDDPAFGPRNISCFDFTRTAATHDYSSSGPHEVAQPISAVTSWLDLFFVYGNGGEESDSIRAFEYGFLNTVLREGEEWPAGYEDITPGTTSESDFLPKKDHVKTNPKHQLTPLQVLWWREHNRLALMLCILNPHWSEDRVFEEARRITIAQYQHITYNEYLPLILSKKYVEEMKLYFPKSEGCINDYDSSLDPSVTIEHTSIGVYGNSNATGYIPDQYADFRSIQIQRGRDLGVASYVKVRRFCGLPVPNCFEDLINVCKISSKNVEILKRLYERVDDVELAVGAALEPPRAGALCGETSHCVISDGFKKGRRGDRFFYQNCEQGKFTPEQLKTIQETTLSRIICFNSEIPHMQPKAFKPISKTNRLKSCDDYPPLRIHYWCEHEAVPLDNSTVDKIAMEVKLEERSNDTAKRGGPQRPRIVAVVTVRLRIGVPNACGRIPDEKTLGHEATNKSSVPHLN</sequence>
<dbReference type="GO" id="GO:0020037">
    <property type="term" value="F:heme binding"/>
    <property type="evidence" value="ECO:0007669"/>
    <property type="project" value="InterPro"/>
</dbReference>
<evidence type="ECO:0000256" key="1">
    <source>
        <dbReference type="ARBA" id="ARBA00022559"/>
    </source>
</evidence>
<reference evidence="3 4" key="1">
    <citation type="journal article" date="2019" name="Commun. Biol.">
        <title>The bagworm genome reveals a unique fibroin gene that provides high tensile strength.</title>
        <authorList>
            <person name="Kono N."/>
            <person name="Nakamura H."/>
            <person name="Ohtoshi R."/>
            <person name="Tomita M."/>
            <person name="Numata K."/>
            <person name="Arakawa K."/>
        </authorList>
    </citation>
    <scope>NUCLEOTIDE SEQUENCE [LARGE SCALE GENOMIC DNA]</scope>
</reference>
<dbReference type="EMBL" id="BGZK01000506">
    <property type="protein sequence ID" value="GBP47645.1"/>
    <property type="molecule type" value="Genomic_DNA"/>
</dbReference>
<evidence type="ECO:0000313" key="4">
    <source>
        <dbReference type="Proteomes" id="UP000299102"/>
    </source>
</evidence>
<gene>
    <name evidence="3" type="primary">mlt-7</name>
    <name evidence="3" type="ORF">EVAR_40041_1</name>
</gene>
<dbReference type="Gene3D" id="1.10.640.10">
    <property type="entry name" value="Haem peroxidase domain superfamily, animal type"/>
    <property type="match status" value="2"/>
</dbReference>
<keyword evidence="1 3" id="KW-0575">Peroxidase</keyword>
<dbReference type="GO" id="GO:0004601">
    <property type="term" value="F:peroxidase activity"/>
    <property type="evidence" value="ECO:0007669"/>
    <property type="project" value="UniProtKB-KW"/>
</dbReference>
<evidence type="ECO:0000256" key="2">
    <source>
        <dbReference type="SAM" id="MobiDB-lite"/>
    </source>
</evidence>
<dbReference type="OrthoDB" id="823504at2759"/>
<dbReference type="Pfam" id="PF03098">
    <property type="entry name" value="An_peroxidase"/>
    <property type="match status" value="2"/>
</dbReference>
<name>A0A4C1WBX9_EUMVA</name>
<dbReference type="InterPro" id="IPR010255">
    <property type="entry name" value="Haem_peroxidase_sf"/>
</dbReference>
<protein>
    <submittedName>
        <fullName evidence="3">Peroxidase mlt-7</fullName>
    </submittedName>
</protein>